<evidence type="ECO:0000256" key="1">
    <source>
        <dbReference type="SAM" id="MobiDB-lite"/>
    </source>
</evidence>
<evidence type="ECO:0000313" key="3">
    <source>
        <dbReference type="Proteomes" id="UP001161497"/>
    </source>
</evidence>
<reference evidence="2" key="1">
    <citation type="submission" date="2023-03" db="EMBL/GenBank/DDBJ databases">
        <authorList>
            <person name="Cremers G."/>
            <person name="Picone N."/>
        </authorList>
    </citation>
    <scope>NUCLEOTIDE SEQUENCE</scope>
    <source>
        <strain evidence="2">Sample_alias</strain>
    </source>
</reference>
<evidence type="ECO:0000313" key="2">
    <source>
        <dbReference type="EMBL" id="CAI9085791.1"/>
    </source>
</evidence>
<feature type="region of interest" description="Disordered" evidence="1">
    <location>
        <begin position="1"/>
        <end position="39"/>
    </location>
</feature>
<protein>
    <submittedName>
        <fullName evidence="2">Uncharacterized protein</fullName>
    </submittedName>
</protein>
<dbReference type="EMBL" id="OX458932">
    <property type="protein sequence ID" value="CAI9085791.1"/>
    <property type="molecule type" value="Genomic_DNA"/>
</dbReference>
<sequence length="39" mass="4057">MVQGEPFDGHGGSHGPAGPVRFRMAPRSCASLMESKSPS</sequence>
<name>A0ABM9IDN6_9BACT</name>
<gene>
    <name evidence="2" type="ORF">MFUM_1447</name>
</gene>
<proteinExistence type="predicted"/>
<accession>A0ABM9IDN6</accession>
<dbReference type="Proteomes" id="UP001161497">
    <property type="component" value="Chromosome"/>
</dbReference>
<keyword evidence="3" id="KW-1185">Reference proteome</keyword>
<organism evidence="2 3">
    <name type="scientific">Candidatus Methylacidiphilum fumarolicum</name>
    <dbReference type="NCBI Taxonomy" id="591154"/>
    <lineage>
        <taxon>Bacteria</taxon>
        <taxon>Pseudomonadati</taxon>
        <taxon>Verrucomicrobiota</taxon>
        <taxon>Methylacidiphilae</taxon>
        <taxon>Methylacidiphilales</taxon>
        <taxon>Methylacidiphilaceae</taxon>
        <taxon>Methylacidiphilum (ex Ratnadevi et al. 2023)</taxon>
    </lineage>
</organism>